<dbReference type="EMBL" id="LJDB01000045">
    <property type="protein sequence ID" value="ONI40809.1"/>
    <property type="molecule type" value="Genomic_DNA"/>
</dbReference>
<reference evidence="1" key="1">
    <citation type="submission" date="2016-08" db="EMBL/GenBank/DDBJ databases">
        <authorList>
            <person name="Ngugi D.K."/>
            <person name="Miyake S."/>
            <person name="Stingl U."/>
        </authorList>
    </citation>
    <scope>NUCLEOTIDE SEQUENCE</scope>
    <source>
        <strain evidence="1">SCG-B11WGA-EpuloA1</strain>
    </source>
</reference>
<name>A0ACC8XDI6_9FIRM</name>
<evidence type="ECO:0000313" key="1">
    <source>
        <dbReference type="EMBL" id="ONI40809.1"/>
    </source>
</evidence>
<gene>
    <name evidence="1" type="ORF">AN396_05160</name>
</gene>
<keyword evidence="2" id="KW-1185">Reference proteome</keyword>
<evidence type="ECO:0000313" key="2">
    <source>
        <dbReference type="Proteomes" id="UP000188605"/>
    </source>
</evidence>
<protein>
    <submittedName>
        <fullName evidence="1">Uncharacterized protein</fullName>
    </submittedName>
</protein>
<dbReference type="Proteomes" id="UP000188605">
    <property type="component" value="Unassembled WGS sequence"/>
</dbReference>
<sequence length="152" mass="16622">MNKKFGLIILAMALFSINAIPAMSAPDLQTTVASSKEQSTVMVSVSAKTINKGELLTPTAVQIDDDSTAWSVLKKVLDEKKIKYEVQQSKNDFYVVSIDGIATESDDKNSGWMYSVNGVYGQVCANQCKVKKGDKVEWNYTTNLGKDLGAKE</sequence>
<accession>A0ACC8XDI6</accession>
<proteinExistence type="predicted"/>
<comment type="caution">
    <text evidence="1">The sequence shown here is derived from an EMBL/GenBank/DDBJ whole genome shotgun (WGS) entry which is preliminary data.</text>
</comment>
<organism evidence="1 2">
    <name type="scientific">Candidatus Epulonipiscium fishelsonii</name>
    <dbReference type="NCBI Taxonomy" id="77094"/>
    <lineage>
        <taxon>Bacteria</taxon>
        <taxon>Bacillati</taxon>
        <taxon>Bacillota</taxon>
        <taxon>Clostridia</taxon>
        <taxon>Lachnospirales</taxon>
        <taxon>Lachnospiraceae</taxon>
        <taxon>Candidatus Epulonipiscium</taxon>
    </lineage>
</organism>